<keyword evidence="1" id="KW-0812">Transmembrane</keyword>
<reference evidence="2 3" key="1">
    <citation type="submission" date="2020-01" db="EMBL/GenBank/DDBJ databases">
        <title>Vast differences in strain-level diversity in the gut microbiota of two closely related honey bee species.</title>
        <authorList>
            <person name="Ellegaard K.M."/>
            <person name="Suenami S."/>
            <person name="Miyazaki R."/>
            <person name="Engel P."/>
        </authorList>
    </citation>
    <scope>NUCLEOTIDE SEQUENCE [LARGE SCALE GENOMIC DNA]</scope>
    <source>
        <strain evidence="2 3">ESL0416</strain>
    </source>
</reference>
<dbReference type="EMBL" id="CP048268">
    <property type="protein sequence ID" value="QYN52403.1"/>
    <property type="molecule type" value="Genomic_DNA"/>
</dbReference>
<protein>
    <recommendedName>
        <fullName evidence="4">DUF304 domain-containing protein</fullName>
    </recommendedName>
</protein>
<organism evidence="2 3">
    <name type="scientific">Lactobacillus panisapium</name>
    <dbReference type="NCBI Taxonomy" id="2012495"/>
    <lineage>
        <taxon>Bacteria</taxon>
        <taxon>Bacillati</taxon>
        <taxon>Bacillota</taxon>
        <taxon>Bacilli</taxon>
        <taxon>Lactobacillales</taxon>
        <taxon>Lactobacillaceae</taxon>
        <taxon>Lactobacillus</taxon>
    </lineage>
</organism>
<feature type="transmembrane region" description="Helical" evidence="1">
    <location>
        <begin position="16"/>
        <end position="37"/>
    </location>
</feature>
<keyword evidence="1" id="KW-1133">Transmembrane helix</keyword>
<accession>A0ABX8W4L6</accession>
<evidence type="ECO:0000313" key="3">
    <source>
        <dbReference type="Proteomes" id="UP000826550"/>
    </source>
</evidence>
<dbReference type="RefSeq" id="WP_220220835.1">
    <property type="nucleotide sequence ID" value="NZ_CP048268.1"/>
</dbReference>
<proteinExistence type="predicted"/>
<gene>
    <name evidence="2" type="ORF">GYM71_02875</name>
</gene>
<feature type="transmembrane region" description="Helical" evidence="1">
    <location>
        <begin position="128"/>
        <end position="148"/>
    </location>
</feature>
<evidence type="ECO:0000313" key="2">
    <source>
        <dbReference type="EMBL" id="QYN52403.1"/>
    </source>
</evidence>
<dbReference type="Proteomes" id="UP000826550">
    <property type="component" value="Chromosome"/>
</dbReference>
<evidence type="ECO:0008006" key="4">
    <source>
        <dbReference type="Google" id="ProtNLM"/>
    </source>
</evidence>
<keyword evidence="1" id="KW-0472">Membrane</keyword>
<feature type="transmembrane region" description="Helical" evidence="1">
    <location>
        <begin position="44"/>
        <end position="61"/>
    </location>
</feature>
<name>A0ABX8W4L6_9LACO</name>
<evidence type="ECO:0000256" key="1">
    <source>
        <dbReference type="SAM" id="Phobius"/>
    </source>
</evidence>
<keyword evidence="3" id="KW-1185">Reference proteome</keyword>
<sequence>MNEMITFGKKMNFRPLVISLAYFLLASLIAWDVLAIVNSQNKNWAWVIGLIFFALVAFGYYPNVLPIEFNYCEISAKKIRYYDHGSYWNRIKMIFLGKASPLKDIATSEVVDAKFLGKKSLVKMAPTIFYPMILIYFVGIVSSVNNLCGFQLKLADGQEITLSLSRDKIYEPEKTINQSEKALELINQGYTLSKS</sequence>